<feature type="transmembrane region" description="Helical" evidence="2">
    <location>
        <begin position="86"/>
        <end position="107"/>
    </location>
</feature>
<accession>A0ABW1FPI1</accession>
<keyword evidence="4" id="KW-1185">Reference proteome</keyword>
<evidence type="ECO:0000256" key="2">
    <source>
        <dbReference type="SAM" id="Phobius"/>
    </source>
</evidence>
<sequence length="226" mass="24030">MNGTVGTGRRHDDPAAAAHGGGPGGGGPARTGGPDGGGEDAVGLLRERLRRADEAIETPPGLWARVRETPPERRTAPLALRRRRPYATAFVVAAAVAAVTLGVWWAVRPGAAPPRPAAPPTVPVAVYNTEPVCRGSHTLECALRLAKDPYRRYADRGNAAGRVWHGDVLAARCVVTDGVMVRDEQGLTSTRWYRVSTARGVAGWLPGVRTRNTREVPVCTARESKL</sequence>
<comment type="caution">
    <text evidence="3">The sequence shown here is derived from an EMBL/GenBank/DDBJ whole genome shotgun (WGS) entry which is preliminary data.</text>
</comment>
<dbReference type="EMBL" id="JBHSPW010000011">
    <property type="protein sequence ID" value="MFC5895765.1"/>
    <property type="molecule type" value="Genomic_DNA"/>
</dbReference>
<evidence type="ECO:0008006" key="5">
    <source>
        <dbReference type="Google" id="ProtNLM"/>
    </source>
</evidence>
<keyword evidence="2" id="KW-0812">Transmembrane</keyword>
<protein>
    <recommendedName>
        <fullName evidence="5">Serine/threonine protein kinase</fullName>
    </recommendedName>
</protein>
<reference evidence="4" key="1">
    <citation type="journal article" date="2019" name="Int. J. Syst. Evol. Microbiol.">
        <title>The Global Catalogue of Microorganisms (GCM) 10K type strain sequencing project: providing services to taxonomists for standard genome sequencing and annotation.</title>
        <authorList>
            <consortium name="The Broad Institute Genomics Platform"/>
            <consortium name="The Broad Institute Genome Sequencing Center for Infectious Disease"/>
            <person name="Wu L."/>
            <person name="Ma J."/>
        </authorList>
    </citation>
    <scope>NUCLEOTIDE SEQUENCE [LARGE SCALE GENOMIC DNA]</scope>
    <source>
        <strain evidence="4">CGMCC 1.15809</strain>
    </source>
</reference>
<keyword evidence="2" id="KW-1133">Transmembrane helix</keyword>
<name>A0ABW1FPI1_9ACTN</name>
<dbReference type="Proteomes" id="UP001596241">
    <property type="component" value="Unassembled WGS sequence"/>
</dbReference>
<proteinExistence type="predicted"/>
<evidence type="ECO:0000313" key="3">
    <source>
        <dbReference type="EMBL" id="MFC5895765.1"/>
    </source>
</evidence>
<gene>
    <name evidence="3" type="ORF">ACFP3M_23505</name>
</gene>
<evidence type="ECO:0000256" key="1">
    <source>
        <dbReference type="SAM" id="MobiDB-lite"/>
    </source>
</evidence>
<organism evidence="3 4">
    <name type="scientific">Streptomyces ramulosus</name>
    <dbReference type="NCBI Taxonomy" id="47762"/>
    <lineage>
        <taxon>Bacteria</taxon>
        <taxon>Bacillati</taxon>
        <taxon>Actinomycetota</taxon>
        <taxon>Actinomycetes</taxon>
        <taxon>Kitasatosporales</taxon>
        <taxon>Streptomycetaceae</taxon>
        <taxon>Streptomyces</taxon>
    </lineage>
</organism>
<feature type="compositionally biased region" description="Gly residues" evidence="1">
    <location>
        <begin position="19"/>
        <end position="40"/>
    </location>
</feature>
<evidence type="ECO:0000313" key="4">
    <source>
        <dbReference type="Proteomes" id="UP001596241"/>
    </source>
</evidence>
<keyword evidence="2" id="KW-0472">Membrane</keyword>
<feature type="region of interest" description="Disordered" evidence="1">
    <location>
        <begin position="1"/>
        <end position="41"/>
    </location>
</feature>
<dbReference type="RefSeq" id="WP_345088208.1">
    <property type="nucleotide sequence ID" value="NZ_BAAAWG010000014.1"/>
</dbReference>